<dbReference type="Proteomes" id="UP001067231">
    <property type="component" value="Unassembled WGS sequence"/>
</dbReference>
<dbReference type="EMBL" id="JAPCXC010000036">
    <property type="protein sequence ID" value="KAJ1609181.1"/>
    <property type="molecule type" value="Genomic_DNA"/>
</dbReference>
<proteinExistence type="predicted"/>
<evidence type="ECO:0000313" key="1">
    <source>
        <dbReference type="EMBL" id="KAJ1609181.1"/>
    </source>
</evidence>
<organism evidence="1">
    <name type="scientific">Cryptosporidium canis</name>
    <dbReference type="NCBI Taxonomy" id="195482"/>
    <lineage>
        <taxon>Eukaryota</taxon>
        <taxon>Sar</taxon>
        <taxon>Alveolata</taxon>
        <taxon>Apicomplexa</taxon>
        <taxon>Conoidasida</taxon>
        <taxon>Coccidia</taxon>
        <taxon>Eucoccidiorida</taxon>
        <taxon>Eimeriorina</taxon>
        <taxon>Cryptosporidiidae</taxon>
        <taxon>Cryptosporidium</taxon>
    </lineage>
</organism>
<name>A0A9D5DJJ2_9CRYT</name>
<dbReference type="OrthoDB" id="340966at2759"/>
<dbReference type="AlphaFoldDB" id="A0A9D5DJJ2"/>
<gene>
    <name evidence="1" type="ORF">OJ253_1647</name>
</gene>
<reference evidence="1" key="1">
    <citation type="submission" date="2022-10" db="EMBL/GenBank/DDBJ databases">
        <title>Adaptive evolution leads to modifications in subtelomeric GC content in a zoonotic Cryptosporidium species.</title>
        <authorList>
            <person name="Li J."/>
            <person name="Feng Y."/>
            <person name="Xiao L."/>
        </authorList>
    </citation>
    <scope>NUCLEOTIDE SEQUENCE</scope>
    <source>
        <strain evidence="1">33844</strain>
    </source>
</reference>
<sequence>MITVTVPKSYKVNKVSLLPSNRIGQFENYETSCIEEMESNQDYKAERGIIEKPISIDTKSNYLSFNKLASTPISSCDLGKDAESELLDVLTSIGFQNWQVVSQNTSKCLDVPNYETKGIETLKIMGNLVNGSYVLRFDLQNPNKEEFIGNWNLSITSTKNNMPTIPFCLTNINQTSVTNTVGPMLGPLNVRNVTFHSYYTASQKGEINFVIDSLNWRGSGKMVQKDFNIGYFEPMKIRLTFPLCETQSNCYSINSKNSETFCKIYEHRYECYVERINPELVLTIGLSEVLNDNINSIFPLKIGIKNLIIPLKPEPNNKLKIELLIPSVPSSKPEFMSLNSSIIEQITKKNQCIGQWIKYLTEDRFISNSSEYNNSSLIYSPISLGTYKLPKLKEINIQIRYRITNSDTYPILLKLGRINDKVQGNYNIRVKPLVEGFRFVKQGLDQRIAYSSILLNALIYDKSKLQEDISIEFDPKSDSILLRNVDSKNPLECILLMENSNSNENSKSLGQQFEAQKFEWEVEIFCTNPDVNNNDEDNSLTITKKSILGEILDPRETEISEIGGPFVFVDSEEKYSMVIYFFLMGHQYNKMMTISILIPKSVTEYVNTDLNVQIIPPETQNIPMEYPSEKLKLTKYSKGRILALTLESNDGFKEGWWGISIHITRPSVVDSLKLTEYVEFNVSSSVSTMGTPYLTSLLFLSVNENYKGPYLNPIGNKLQYVKGEDHIFQIISVQQNHSSFHPFPMLKDQIIGLETNSPSYFVTKLMYMEKFRFLYIISEPSLDGKEINLVTREIGNLGSSSCEIILVLGNGYHKSSKCDKAVKYSRLDREGDTNLSGGTKNEDLELVRKLLSKFLISRNRHTMSLITIVTDENQVELYDNGIYRTKDIIPNERVNYNFIIKKNGEFNTEKLRLDPSPTYYESYYQFRKALISTHYYNLYTVPSSIQALKVCPPETPILSHEKTYDEPLILKYKFFNEIISTYNYSVAPNIPGTCIKKGLITSSVIKVPEISGALVISLVLLIILI</sequence>
<protein>
    <submittedName>
        <fullName evidence="1">Signal peptide-containing protein</fullName>
    </submittedName>
</protein>
<accession>A0A9D5DJJ2</accession>
<comment type="caution">
    <text evidence="1">The sequence shown here is derived from an EMBL/GenBank/DDBJ whole genome shotgun (WGS) entry which is preliminary data.</text>
</comment>